<name>A0A1I7WYL6_HETBA</name>
<organism evidence="2 3">
    <name type="scientific">Heterorhabditis bacteriophora</name>
    <name type="common">Entomopathogenic nematode worm</name>
    <dbReference type="NCBI Taxonomy" id="37862"/>
    <lineage>
        <taxon>Eukaryota</taxon>
        <taxon>Metazoa</taxon>
        <taxon>Ecdysozoa</taxon>
        <taxon>Nematoda</taxon>
        <taxon>Chromadorea</taxon>
        <taxon>Rhabditida</taxon>
        <taxon>Rhabditina</taxon>
        <taxon>Rhabditomorpha</taxon>
        <taxon>Strongyloidea</taxon>
        <taxon>Heterorhabditidae</taxon>
        <taxon>Heterorhabditis</taxon>
    </lineage>
</organism>
<dbReference type="SUPFAM" id="SSF82199">
    <property type="entry name" value="SET domain"/>
    <property type="match status" value="1"/>
</dbReference>
<dbReference type="PROSITE" id="PS50280">
    <property type="entry name" value="SET"/>
    <property type="match status" value="1"/>
</dbReference>
<sequence length="548" mass="63464">MDSIRQATAFCTVIESKRSSKTLPQAEAAPKEGYSHSLVVGKWNHPLQLLGSWRTEKYCYEIDKMHQKLQRFRPVLVNRKGPILFHDNARSHEQTLNNKNNAAVSILTVTITNNAKQRTGEVRYHACAESLKYRETNKVKIISLPQSALELWTKHQNARLEKQLHVLRPKTSRRKHKRKNILKTDYENLSNNLIVYKGGSDILDRRLLLKIDIAEQKEVFPVDVYSDTFDDSLPSRFKYITENDYSNFHEIEDCELLWKACTVKCDCSGPTCFTGCSCCAVTEFVGEVIDEVELQSRSQSSHDYSFLLLDREENWVYEKLSKLMAVETDNIRQELRRKVFIDPSSKGNLTRFISHACWPNLIPMRYAANDLRPHHFRVVLFASQPILAGSELFFDYGEVYGEMLRQHCLCNTMLCGNNINLWNSVSMTNKRAEAILHSHLSWICENMAAYYTDANKLLIKKLNTEFLCIFSGRSWRENILKVMSPPAKKTVFRYSQILQKMLIRTNIIALQDYLCNNVICYVASRCLCRDFEDKKAKVNSKPDIIVIE</sequence>
<dbReference type="PANTHER" id="PTHR47250:SF3">
    <property type="entry name" value="HISTONE-LYSINE N-METHYLTRANSFERASE SET-6"/>
    <property type="match status" value="1"/>
</dbReference>
<dbReference type="InterPro" id="IPR046341">
    <property type="entry name" value="SET_dom_sf"/>
</dbReference>
<dbReference type="PANTHER" id="PTHR47250">
    <property type="entry name" value="HISTONE-LYSINE N-METHYLTRANSFERASE SET-6"/>
    <property type="match status" value="1"/>
</dbReference>
<dbReference type="Pfam" id="PF00856">
    <property type="entry name" value="SET"/>
    <property type="match status" value="1"/>
</dbReference>
<dbReference type="InterPro" id="IPR001214">
    <property type="entry name" value="SET_dom"/>
</dbReference>
<dbReference type="Gene3D" id="2.170.270.10">
    <property type="entry name" value="SET domain"/>
    <property type="match status" value="2"/>
</dbReference>
<dbReference type="Gene3D" id="3.30.420.10">
    <property type="entry name" value="Ribonuclease H-like superfamily/Ribonuclease H"/>
    <property type="match status" value="1"/>
</dbReference>
<dbReference type="GO" id="GO:0003676">
    <property type="term" value="F:nucleic acid binding"/>
    <property type="evidence" value="ECO:0007669"/>
    <property type="project" value="InterPro"/>
</dbReference>
<dbReference type="AlphaFoldDB" id="A0A1I7WYL6"/>
<feature type="domain" description="SET" evidence="1">
    <location>
        <begin position="292"/>
        <end position="397"/>
    </location>
</feature>
<dbReference type="Proteomes" id="UP000095283">
    <property type="component" value="Unplaced"/>
</dbReference>
<reference evidence="3" key="1">
    <citation type="submission" date="2016-11" db="UniProtKB">
        <authorList>
            <consortium name="WormBaseParasite"/>
        </authorList>
    </citation>
    <scope>IDENTIFICATION</scope>
</reference>
<evidence type="ECO:0000313" key="2">
    <source>
        <dbReference type="Proteomes" id="UP000095283"/>
    </source>
</evidence>
<dbReference type="InterPro" id="IPR036397">
    <property type="entry name" value="RNaseH_sf"/>
</dbReference>
<proteinExistence type="predicted"/>
<evidence type="ECO:0000313" key="3">
    <source>
        <dbReference type="WBParaSite" id="Hba_10275"/>
    </source>
</evidence>
<evidence type="ECO:0000259" key="1">
    <source>
        <dbReference type="PROSITE" id="PS50280"/>
    </source>
</evidence>
<accession>A0A1I7WYL6</accession>
<protein>
    <submittedName>
        <fullName evidence="3">SET domain-containing protein</fullName>
    </submittedName>
</protein>
<dbReference type="InterPro" id="IPR053105">
    <property type="entry name" value="Class_V-like_SAM-MTase"/>
</dbReference>
<dbReference type="WBParaSite" id="Hba_10275">
    <property type="protein sequence ID" value="Hba_10275"/>
    <property type="gene ID" value="Hba_10275"/>
</dbReference>
<dbReference type="SMART" id="SM00317">
    <property type="entry name" value="SET"/>
    <property type="match status" value="1"/>
</dbReference>
<keyword evidence="2" id="KW-1185">Reference proteome</keyword>